<evidence type="ECO:0000313" key="7">
    <source>
        <dbReference type="Proteomes" id="UP001500665"/>
    </source>
</evidence>
<accession>A0ABN1Q2I4</accession>
<comment type="similarity">
    <text evidence="1">Belongs to the ATP-dependent AMP-binding enzyme family.</text>
</comment>
<proteinExistence type="inferred from homology"/>
<dbReference type="SUPFAM" id="SSF56801">
    <property type="entry name" value="Acetyl-CoA synthetase-like"/>
    <property type="match status" value="1"/>
</dbReference>
<evidence type="ECO:0000259" key="5">
    <source>
        <dbReference type="Pfam" id="PF13193"/>
    </source>
</evidence>
<gene>
    <name evidence="6" type="ORF">GCM10009550_02960</name>
</gene>
<dbReference type="InterPro" id="IPR045851">
    <property type="entry name" value="AMP-bd_C_sf"/>
</dbReference>
<evidence type="ECO:0000313" key="6">
    <source>
        <dbReference type="EMBL" id="GAA0936844.1"/>
    </source>
</evidence>
<dbReference type="InterPro" id="IPR025110">
    <property type="entry name" value="AMP-bd_C"/>
</dbReference>
<evidence type="ECO:0000256" key="3">
    <source>
        <dbReference type="SAM" id="MobiDB-lite"/>
    </source>
</evidence>
<dbReference type="Gene3D" id="3.40.50.12780">
    <property type="entry name" value="N-terminal domain of ligase-like"/>
    <property type="match status" value="1"/>
</dbReference>
<keyword evidence="2" id="KW-0436">Ligase</keyword>
<dbReference type="Pfam" id="PF13193">
    <property type="entry name" value="AMP-binding_C"/>
    <property type="match status" value="2"/>
</dbReference>
<comment type="caution">
    <text evidence="6">The sequence shown here is derived from an EMBL/GenBank/DDBJ whole genome shotgun (WGS) entry which is preliminary data.</text>
</comment>
<dbReference type="RefSeq" id="WP_344235801.1">
    <property type="nucleotide sequence ID" value="NZ_BAAAHH010000001.1"/>
</dbReference>
<sequence length="574" mass="58399">MNITLILDMAASAGDRPAVTADGRTVTASELLSLARSAADRFRDHPAVLYLGTNHLAYPVALFGAAIAGVPFVPLNYRLGDHQLTALQARHPGALVLRQEDLDGLLAPAGAPSRAEAPTDPDGVAVLLYTSGTTSEPKAAVLRHRHLLAYVMNTLEFGSADEAAAALVAVPPYHIAGLANLLTNLYTGRRVVYLAAFKPEEWLETVRRESVTHALVVPTMLARIVDAVEGGDAGTPTLASLAYGGSRTPLPVLEKALKVFPGTGFVNAYGLTETASSIAVLGPGDHRKALSSDDPAVRARLGSVGRPVPGVEFQIRSEDGEVLGTDETGLVHVRGEQISGEYSGRSVLDAEGWFPTRDRGRLDPDGYVFIEGRADDTIIRGGENIAPAEIEDVLLAHPGVGEAVVVGVPDTEWGQRIVAFVVSAASTTAPSTADAVSGAAGATSGMAGAASDTASAAPGSGTAGAAPGSDTASAAPGSGAAGAAPGSDTASAAPGSGTAGAAPGAAGAAPGAAAPASGGVDAAPDEAELKRWVKERLRSSKTPDAIVFRADLPKTDTGKLLRRTLLAEMEKTHA</sequence>
<dbReference type="InterPro" id="IPR000873">
    <property type="entry name" value="AMP-dep_synth/lig_dom"/>
</dbReference>
<dbReference type="EMBL" id="BAAAHH010000001">
    <property type="protein sequence ID" value="GAA0936844.1"/>
    <property type="molecule type" value="Genomic_DNA"/>
</dbReference>
<dbReference type="PANTHER" id="PTHR43201">
    <property type="entry name" value="ACYL-COA SYNTHETASE"/>
    <property type="match status" value="1"/>
</dbReference>
<evidence type="ECO:0000256" key="1">
    <source>
        <dbReference type="ARBA" id="ARBA00006432"/>
    </source>
</evidence>
<dbReference type="Proteomes" id="UP001500665">
    <property type="component" value="Unassembled WGS sequence"/>
</dbReference>
<dbReference type="Gene3D" id="3.30.300.30">
    <property type="match status" value="2"/>
</dbReference>
<dbReference type="Pfam" id="PF00501">
    <property type="entry name" value="AMP-binding"/>
    <property type="match status" value="1"/>
</dbReference>
<dbReference type="InterPro" id="IPR020845">
    <property type="entry name" value="AMP-binding_CS"/>
</dbReference>
<evidence type="ECO:0000256" key="2">
    <source>
        <dbReference type="ARBA" id="ARBA00022598"/>
    </source>
</evidence>
<dbReference type="InterPro" id="IPR042099">
    <property type="entry name" value="ANL_N_sf"/>
</dbReference>
<reference evidence="6 7" key="1">
    <citation type="journal article" date="2019" name="Int. J. Syst. Evol. Microbiol.">
        <title>The Global Catalogue of Microorganisms (GCM) 10K type strain sequencing project: providing services to taxonomists for standard genome sequencing and annotation.</title>
        <authorList>
            <consortium name="The Broad Institute Genomics Platform"/>
            <consortium name="The Broad Institute Genome Sequencing Center for Infectious Disease"/>
            <person name="Wu L."/>
            <person name="Ma J."/>
        </authorList>
    </citation>
    <scope>NUCLEOTIDE SEQUENCE [LARGE SCALE GENOMIC DNA]</scope>
    <source>
        <strain evidence="6 7">JCM 10696</strain>
    </source>
</reference>
<dbReference type="PROSITE" id="PS00455">
    <property type="entry name" value="AMP_BINDING"/>
    <property type="match status" value="1"/>
</dbReference>
<organism evidence="6 7">
    <name type="scientific">Actinocorallia libanotica</name>
    <dbReference type="NCBI Taxonomy" id="46162"/>
    <lineage>
        <taxon>Bacteria</taxon>
        <taxon>Bacillati</taxon>
        <taxon>Actinomycetota</taxon>
        <taxon>Actinomycetes</taxon>
        <taxon>Streptosporangiales</taxon>
        <taxon>Thermomonosporaceae</taxon>
        <taxon>Actinocorallia</taxon>
    </lineage>
</organism>
<protein>
    <recommendedName>
        <fullName evidence="8">Acyl-CoA synthetase (AMP-forming)/AMP-acid ligase II</fullName>
    </recommendedName>
</protein>
<keyword evidence="7" id="KW-1185">Reference proteome</keyword>
<evidence type="ECO:0000259" key="4">
    <source>
        <dbReference type="Pfam" id="PF00501"/>
    </source>
</evidence>
<feature type="domain" description="AMP-binding enzyme C-terminal" evidence="5">
    <location>
        <begin position="517"/>
        <end position="559"/>
    </location>
</feature>
<evidence type="ECO:0008006" key="8">
    <source>
        <dbReference type="Google" id="ProtNLM"/>
    </source>
</evidence>
<feature type="region of interest" description="Disordered" evidence="3">
    <location>
        <begin position="434"/>
        <end position="522"/>
    </location>
</feature>
<name>A0ABN1Q2I4_9ACTN</name>
<feature type="domain" description="AMP-dependent synthetase/ligase" evidence="4">
    <location>
        <begin position="10"/>
        <end position="342"/>
    </location>
</feature>
<feature type="domain" description="AMP-binding enzyme C-terminal" evidence="5">
    <location>
        <begin position="389"/>
        <end position="437"/>
    </location>
</feature>
<dbReference type="PANTHER" id="PTHR43201:SF5">
    <property type="entry name" value="MEDIUM-CHAIN ACYL-COA LIGASE ACSF2, MITOCHONDRIAL"/>
    <property type="match status" value="1"/>
</dbReference>